<keyword evidence="6" id="KW-0326">Glycosidase</keyword>
<feature type="domain" description="Glycosyl hydrolase family 81 C-terminal" evidence="11">
    <location>
        <begin position="365"/>
        <end position="718"/>
    </location>
</feature>
<dbReference type="FunFam" id="1.20.5.420:FF:000008">
    <property type="entry name" value="Endo-1,3-beta-glucanase Engl1"/>
    <property type="match status" value="1"/>
</dbReference>
<evidence type="ECO:0000256" key="9">
    <source>
        <dbReference type="SAM" id="MobiDB-lite"/>
    </source>
</evidence>
<dbReference type="GO" id="GO:0042973">
    <property type="term" value="F:glucan endo-1,3-beta-D-glucosidase activity"/>
    <property type="evidence" value="ECO:0007669"/>
    <property type="project" value="UniProtKB-EC"/>
</dbReference>
<dbReference type="GO" id="GO:0052861">
    <property type="term" value="F:endo-1,3(4)-beta-glucanase activity"/>
    <property type="evidence" value="ECO:0007669"/>
    <property type="project" value="InterPro"/>
</dbReference>
<reference evidence="12" key="2">
    <citation type="submission" date="2021-01" db="EMBL/GenBank/DDBJ databases">
        <authorList>
            <person name="Schikora-Tamarit M.A."/>
        </authorList>
    </citation>
    <scope>NUCLEOTIDE SEQUENCE</scope>
    <source>
        <strain evidence="12">NCAIM Y.01608</strain>
    </source>
</reference>
<dbReference type="Pfam" id="PF17652">
    <property type="entry name" value="Glyco_hydro81C"/>
    <property type="match status" value="1"/>
</dbReference>
<dbReference type="PANTHER" id="PTHR31983:SF0">
    <property type="entry name" value="GLUCAN ENDO-1,3-BETA-D-GLUCOSIDASE 2"/>
    <property type="match status" value="1"/>
</dbReference>
<dbReference type="InterPro" id="IPR005200">
    <property type="entry name" value="Endo-beta-glucanase"/>
</dbReference>
<evidence type="ECO:0000256" key="5">
    <source>
        <dbReference type="ARBA" id="ARBA00023277"/>
    </source>
</evidence>
<dbReference type="AlphaFoldDB" id="A0A9P8NRR3"/>
<dbReference type="EMBL" id="JAEUBD010001571">
    <property type="protein sequence ID" value="KAH3658755.1"/>
    <property type="molecule type" value="Genomic_DNA"/>
</dbReference>
<evidence type="ECO:0000259" key="11">
    <source>
        <dbReference type="Pfam" id="PF17652"/>
    </source>
</evidence>
<evidence type="ECO:0000313" key="13">
    <source>
        <dbReference type="Proteomes" id="UP000788993"/>
    </source>
</evidence>
<dbReference type="PANTHER" id="PTHR31983">
    <property type="entry name" value="ENDO-1,3(4)-BETA-GLUCANASE 1"/>
    <property type="match status" value="1"/>
</dbReference>
<dbReference type="Pfam" id="PF03639">
    <property type="entry name" value="Glyco_hydro_81"/>
    <property type="match status" value="1"/>
</dbReference>
<keyword evidence="7" id="KW-0961">Cell wall biogenesis/degradation</keyword>
<dbReference type="GO" id="GO:0009986">
    <property type="term" value="C:cell surface"/>
    <property type="evidence" value="ECO:0007669"/>
    <property type="project" value="TreeGrafter"/>
</dbReference>
<evidence type="ECO:0000256" key="8">
    <source>
        <dbReference type="ARBA" id="ARBA00023326"/>
    </source>
</evidence>
<feature type="domain" description="Glycosyl hydrolase family 81 N-terminal" evidence="10">
    <location>
        <begin position="56"/>
        <end position="357"/>
    </location>
</feature>
<dbReference type="Gene3D" id="1.10.287.1170">
    <property type="entry name" value="glycoside hydrolase family 81 endo-[beta] glucanase"/>
    <property type="match status" value="1"/>
</dbReference>
<accession>A0A9P8NRR3</accession>
<dbReference type="Proteomes" id="UP000788993">
    <property type="component" value="Unassembled WGS sequence"/>
</dbReference>
<dbReference type="GO" id="GO:0000272">
    <property type="term" value="P:polysaccharide catabolic process"/>
    <property type="evidence" value="ECO:0007669"/>
    <property type="project" value="UniProtKB-KW"/>
</dbReference>
<dbReference type="InterPro" id="IPR040451">
    <property type="entry name" value="GH81_N"/>
</dbReference>
<dbReference type="GO" id="GO:0071555">
    <property type="term" value="P:cell wall organization"/>
    <property type="evidence" value="ECO:0007669"/>
    <property type="project" value="UniProtKB-KW"/>
</dbReference>
<dbReference type="SUPFAM" id="SSF53850">
    <property type="entry name" value="Periplasmic binding protein-like II"/>
    <property type="match status" value="1"/>
</dbReference>
<comment type="similarity">
    <text evidence="2">Belongs to the glycosyl hydrolase 81 family.</text>
</comment>
<dbReference type="InterPro" id="IPR040720">
    <property type="entry name" value="GH81_C"/>
</dbReference>
<comment type="caution">
    <text evidence="12">The sequence shown here is derived from an EMBL/GenBank/DDBJ whole genome shotgun (WGS) entry which is preliminary data.</text>
</comment>
<dbReference type="EC" id="3.2.1.39" evidence="3"/>
<protein>
    <recommendedName>
        <fullName evidence="3">glucan endo-1,3-beta-D-glucosidase</fullName>
        <ecNumber evidence="3">3.2.1.39</ecNumber>
    </recommendedName>
</protein>
<keyword evidence="8" id="KW-0624">Polysaccharide degradation</keyword>
<feature type="region of interest" description="Disordered" evidence="9">
    <location>
        <begin position="1"/>
        <end position="24"/>
    </location>
</feature>
<keyword evidence="13" id="KW-1185">Reference proteome</keyword>
<keyword evidence="4" id="KW-0378">Hydrolase</keyword>
<dbReference type="PROSITE" id="PS52008">
    <property type="entry name" value="GH81"/>
    <property type="match status" value="1"/>
</dbReference>
<organism evidence="12 13">
    <name type="scientific">Ogataea polymorpha</name>
    <dbReference type="NCBI Taxonomy" id="460523"/>
    <lineage>
        <taxon>Eukaryota</taxon>
        <taxon>Fungi</taxon>
        <taxon>Dikarya</taxon>
        <taxon>Ascomycota</taxon>
        <taxon>Saccharomycotina</taxon>
        <taxon>Pichiomycetes</taxon>
        <taxon>Pichiales</taxon>
        <taxon>Pichiaceae</taxon>
        <taxon>Ogataea</taxon>
    </lineage>
</organism>
<name>A0A9P8NRR3_9ASCO</name>
<evidence type="ECO:0000259" key="10">
    <source>
        <dbReference type="Pfam" id="PF03639"/>
    </source>
</evidence>
<dbReference type="Gene3D" id="1.20.5.420">
    <property type="entry name" value="Immunoglobulin FC, subunit C"/>
    <property type="match status" value="1"/>
</dbReference>
<gene>
    <name evidence="12" type="ORF">OGATHE_006480</name>
</gene>
<comment type="catalytic activity">
    <reaction evidence="1">
        <text>Hydrolysis of (1-&gt;3)-beta-D-glucosidic linkages in (1-&gt;3)-beta-D-glucans.</text>
        <dbReference type="EC" id="3.2.1.39"/>
    </reaction>
</comment>
<sequence length="727" mass="81164">MQLHSRGSSLAMPPPPIPPRDYQGQQTAVQKDQKVFNSLFVPVSCDPPAVPCGSVHPVPLPKFYKQDKPVQTNNFYGNLLVGEQTLPVWTHPYSVWYSKDPDYVGLGISHTASSQKVFGDDPNANPVKYFFSPVGICSLLLTSQQLQHGHELLVGECERFSCGVRFDCSGKSMSVKLVQGMGFVTAVYDGLSPMIKSKVGLQNFQQKQGSELKKYVATLFDQTNWVIYSSGDLQLADAYTVVGTTPGLVQIAKLCGDEQPYDAAAGAYVDDMTLSGSADSVGRYCFDYKLNGRSASGKTIQWALPHQYAVFDQSTASEAVNMTLDSTCKGPMKAYLTKQFVMNEELPPAEVQFEPWSQLHGFTGYSQDRLDCIRQIANEEVDSFDVVNASNTDSMYTAGKILDKGAFMLYVVAFVLKDAQLARIQLDKMKRAFHRFISNQQQAPLVYETNWKGVVSTGGLNDGNFYVDFGNCFYNDHHFHYGYHIHAAALVALADQSYGDGSFLKFSRAWVDTLIRDVANPSKEDSYFPVFRCFDFFNGHSFANGLFAHGDGKDEESSSEDYHCYYGIKLWGLITGNSQLEKLASLILGIEKRAINMYMLYRSDNTVVPPNFKANKVSGILFENKIDHATYFGLNKEYIHGIHMLPITPMSSYFRDPQFVEEEWNEQLSSVVGSLDDGWKGILMLNRALFDPKSSYEFFAAPNFQYKWLDNGMSRLWATAFSAGIGG</sequence>
<reference evidence="12" key="1">
    <citation type="journal article" date="2021" name="Open Biol.">
        <title>Shared evolutionary footprints suggest mitochondrial oxidative damage underlies multiple complex I losses in fungi.</title>
        <authorList>
            <person name="Schikora-Tamarit M.A."/>
            <person name="Marcet-Houben M."/>
            <person name="Nosek J."/>
            <person name="Gabaldon T."/>
        </authorList>
    </citation>
    <scope>NUCLEOTIDE SEQUENCE</scope>
    <source>
        <strain evidence="12">NCAIM Y.01608</strain>
    </source>
</reference>
<keyword evidence="5" id="KW-0119">Carbohydrate metabolism</keyword>
<evidence type="ECO:0000256" key="6">
    <source>
        <dbReference type="ARBA" id="ARBA00023295"/>
    </source>
</evidence>
<evidence type="ECO:0000256" key="7">
    <source>
        <dbReference type="ARBA" id="ARBA00023316"/>
    </source>
</evidence>
<evidence type="ECO:0000256" key="3">
    <source>
        <dbReference type="ARBA" id="ARBA00012780"/>
    </source>
</evidence>
<evidence type="ECO:0000256" key="1">
    <source>
        <dbReference type="ARBA" id="ARBA00000382"/>
    </source>
</evidence>
<evidence type="ECO:0000313" key="12">
    <source>
        <dbReference type="EMBL" id="KAH3658755.1"/>
    </source>
</evidence>
<evidence type="ECO:0000256" key="4">
    <source>
        <dbReference type="ARBA" id="ARBA00022801"/>
    </source>
</evidence>
<evidence type="ECO:0000256" key="2">
    <source>
        <dbReference type="ARBA" id="ARBA00010730"/>
    </source>
</evidence>
<proteinExistence type="inferred from homology"/>
<dbReference type="Gene3D" id="2.70.98.30">
    <property type="entry name" value="Golgi alpha-mannosidase II, domain 4"/>
    <property type="match status" value="1"/>
</dbReference>